<feature type="domain" description="Fibronectin type-III" evidence="2">
    <location>
        <begin position="225"/>
        <end position="312"/>
    </location>
</feature>
<dbReference type="Pfam" id="PF00041">
    <property type="entry name" value="fn3"/>
    <property type="match status" value="5"/>
</dbReference>
<dbReference type="EMBL" id="CAUEEQ010003002">
    <property type="protein sequence ID" value="CAJ0924155.1"/>
    <property type="molecule type" value="Genomic_DNA"/>
</dbReference>
<evidence type="ECO:0000259" key="2">
    <source>
        <dbReference type="PROSITE" id="PS50853"/>
    </source>
</evidence>
<feature type="region of interest" description="Disordered" evidence="1">
    <location>
        <begin position="476"/>
        <end position="497"/>
    </location>
</feature>
<feature type="domain" description="Fibronectin type-III" evidence="2">
    <location>
        <begin position="593"/>
        <end position="696"/>
    </location>
</feature>
<feature type="domain" description="Fibronectin type-III" evidence="2">
    <location>
        <begin position="492"/>
        <end position="591"/>
    </location>
</feature>
<gene>
    <name evidence="3" type="ORF">RIMI_LOCUS2188300</name>
</gene>
<organism evidence="3 4">
    <name type="scientific">Ranitomeya imitator</name>
    <name type="common">mimic poison frog</name>
    <dbReference type="NCBI Taxonomy" id="111125"/>
    <lineage>
        <taxon>Eukaryota</taxon>
        <taxon>Metazoa</taxon>
        <taxon>Chordata</taxon>
        <taxon>Craniata</taxon>
        <taxon>Vertebrata</taxon>
        <taxon>Euteleostomi</taxon>
        <taxon>Amphibia</taxon>
        <taxon>Batrachia</taxon>
        <taxon>Anura</taxon>
        <taxon>Neobatrachia</taxon>
        <taxon>Hyloidea</taxon>
        <taxon>Dendrobatidae</taxon>
        <taxon>Dendrobatinae</taxon>
        <taxon>Ranitomeya</taxon>
    </lineage>
</organism>
<feature type="domain" description="Fibronectin type-III" evidence="2">
    <location>
        <begin position="25"/>
        <end position="112"/>
    </location>
</feature>
<proteinExistence type="predicted"/>
<dbReference type="Proteomes" id="UP001176940">
    <property type="component" value="Unassembled WGS sequence"/>
</dbReference>
<evidence type="ECO:0000313" key="4">
    <source>
        <dbReference type="Proteomes" id="UP001176940"/>
    </source>
</evidence>
<sequence length="930" mass="104670">MRIEASNSVGTVYSKWISVKTWEAAPNALNFTVDKTENGRALLLKWTQPARTNGVLMTYNIYSDGNLEYSGLSQEFLLRRLEPFTVYTLMLEACTAVGCTQTFPHRVQTEEASPVSQPPAQIKTLNATHIQLTWSPPVLPNGKILQYDIIRRFTVDQSLGNRKNIAESVVFRQLNTEIVSFTYTDGGLKPWTDYEYKVRAWNSVGYVDSAWTVGQTSQAPPTFILPPKLFYDTENTNHIFIQWTKPEEDNGKILYYKLRKNNTTLPFNLDYTTLNYTDEDLLPFSEYMYSIIACTLGGCTISDPALIRTLEGPPGAINAPITTAVSATEVNVSWSTPSIPNGEITKYIVRLENETYFAGRRLSIIISNLQPFTTYNVSLVACTNGGCTSSSGTIIRTKEARPSHMKKTTFVVTSAQSIKISWQSPDRPNGEIINYELRRDGLLIYTGLDSHYHDFGLEPGTEYSYTVEASNGQGSCVSSPANIKTQSSSPSGMEPPRLHAKSAHEIMITWRAPLKANGPIVNYTLYVHHPAEMKDIQYTLNSSYTFQNDLSYLIKDLKPYTQYEARVEACTLLGCAVSEWITDRTMEALPESQPAPLINVQKNTQAPLLSWNGPQQPNGKIIRYDVYRRRLNDPQERLTIELVFNGFSLSFQDVDLQPYTEYEYQISEGTSTQQTIHGLKPFTNYSIGVEACTCLTCCSKGPVARLTTLSASPSHQRPPLISHKTSRAVSLRWSAPGSPNGIIQRYEVHMQMACPPSAQTFGELCSEGNLQMKYSGKDESCEVTDLQPFTTYNLRVTSYNSEGSANSDWVQCTTLKETSPLCQALHWLPIAQRLQFKTLTLTYKAIHNLSPPYICDMVSRYLPTRDLRSSQDLLLYSPLISSSHNRIQDFSRASPILWNSLPQHIRLAPTIETFKKNLKTHLFRQAYSLQ</sequence>
<dbReference type="InterPro" id="IPR013783">
    <property type="entry name" value="Ig-like_fold"/>
</dbReference>
<comment type="caution">
    <text evidence="3">The sequence shown here is derived from an EMBL/GenBank/DDBJ whole genome shotgun (WGS) entry which is preliminary data.</text>
</comment>
<dbReference type="InterPro" id="IPR050713">
    <property type="entry name" value="RTP_Phos/Ushers"/>
</dbReference>
<dbReference type="InterPro" id="IPR003961">
    <property type="entry name" value="FN3_dom"/>
</dbReference>
<evidence type="ECO:0000313" key="3">
    <source>
        <dbReference type="EMBL" id="CAJ0924155.1"/>
    </source>
</evidence>
<dbReference type="PROSITE" id="PS50853">
    <property type="entry name" value="FN3"/>
    <property type="match status" value="8"/>
</dbReference>
<evidence type="ECO:0000256" key="1">
    <source>
        <dbReference type="SAM" id="MobiDB-lite"/>
    </source>
</evidence>
<feature type="domain" description="Fibronectin type-III" evidence="2">
    <location>
        <begin position="313"/>
        <end position="400"/>
    </location>
</feature>
<dbReference type="CDD" id="cd00063">
    <property type="entry name" value="FN3"/>
    <property type="match status" value="7"/>
</dbReference>
<dbReference type="SMART" id="SM00060">
    <property type="entry name" value="FN3"/>
    <property type="match status" value="8"/>
</dbReference>
<dbReference type="SUPFAM" id="SSF49265">
    <property type="entry name" value="Fibronectin type III"/>
    <property type="match status" value="6"/>
</dbReference>
<feature type="domain" description="Fibronectin type-III" evidence="2">
    <location>
        <begin position="401"/>
        <end position="491"/>
    </location>
</feature>
<dbReference type="PANTHER" id="PTHR46957:SF7">
    <property type="entry name" value="USHERIN"/>
    <property type="match status" value="1"/>
</dbReference>
<protein>
    <recommendedName>
        <fullName evidence="2">Fibronectin type-III domain-containing protein</fullName>
    </recommendedName>
</protein>
<reference evidence="3" key="1">
    <citation type="submission" date="2023-07" db="EMBL/GenBank/DDBJ databases">
        <authorList>
            <person name="Stuckert A."/>
        </authorList>
    </citation>
    <scope>NUCLEOTIDE SEQUENCE</scope>
</reference>
<feature type="domain" description="Fibronectin type-III" evidence="2">
    <location>
        <begin position="715"/>
        <end position="821"/>
    </location>
</feature>
<dbReference type="PANTHER" id="PTHR46957">
    <property type="entry name" value="CYTOKINE RECEPTOR"/>
    <property type="match status" value="1"/>
</dbReference>
<name>A0ABN9KYV1_9NEOB</name>
<feature type="compositionally biased region" description="Polar residues" evidence="1">
    <location>
        <begin position="476"/>
        <end position="491"/>
    </location>
</feature>
<dbReference type="InterPro" id="IPR036116">
    <property type="entry name" value="FN3_sf"/>
</dbReference>
<feature type="domain" description="Fibronectin type-III" evidence="2">
    <location>
        <begin position="115"/>
        <end position="222"/>
    </location>
</feature>
<keyword evidence="4" id="KW-1185">Reference proteome</keyword>
<dbReference type="Gene3D" id="2.60.40.10">
    <property type="entry name" value="Immunoglobulins"/>
    <property type="match status" value="8"/>
</dbReference>
<accession>A0ABN9KYV1</accession>